<accession>A0A4R2GQ68</accession>
<feature type="transmembrane region" description="Helical" evidence="1">
    <location>
        <begin position="166"/>
        <end position="188"/>
    </location>
</feature>
<name>A0A4R2GQ68_9BACT</name>
<feature type="transmembrane region" description="Helical" evidence="1">
    <location>
        <begin position="122"/>
        <end position="146"/>
    </location>
</feature>
<organism evidence="2 3">
    <name type="scientific">Natronoflexus pectinivorans</name>
    <dbReference type="NCBI Taxonomy" id="682526"/>
    <lineage>
        <taxon>Bacteria</taxon>
        <taxon>Pseudomonadati</taxon>
        <taxon>Bacteroidota</taxon>
        <taxon>Bacteroidia</taxon>
        <taxon>Marinilabiliales</taxon>
        <taxon>Marinilabiliaceae</taxon>
        <taxon>Natronoflexus</taxon>
    </lineage>
</organism>
<dbReference type="OrthoDB" id="1121314at2"/>
<keyword evidence="1" id="KW-1133">Transmembrane helix</keyword>
<dbReference type="RefSeq" id="WP_132431697.1">
    <property type="nucleotide sequence ID" value="NZ_SLWK01000001.1"/>
</dbReference>
<protein>
    <recommendedName>
        <fullName evidence="4">Lysylphosphatidylglycerol synthase-like protein</fullName>
    </recommendedName>
</protein>
<evidence type="ECO:0000256" key="1">
    <source>
        <dbReference type="SAM" id="Phobius"/>
    </source>
</evidence>
<proteinExistence type="predicted"/>
<gene>
    <name evidence="2" type="ORF">EV194_101492</name>
</gene>
<evidence type="ECO:0008006" key="4">
    <source>
        <dbReference type="Google" id="ProtNLM"/>
    </source>
</evidence>
<feature type="transmembrane region" description="Helical" evidence="1">
    <location>
        <begin position="293"/>
        <end position="313"/>
    </location>
</feature>
<feature type="transmembrane region" description="Helical" evidence="1">
    <location>
        <begin position="252"/>
        <end position="281"/>
    </location>
</feature>
<dbReference type="Proteomes" id="UP000295221">
    <property type="component" value="Unassembled WGS sequence"/>
</dbReference>
<evidence type="ECO:0000313" key="3">
    <source>
        <dbReference type="Proteomes" id="UP000295221"/>
    </source>
</evidence>
<keyword evidence="1" id="KW-0812">Transmembrane</keyword>
<keyword evidence="3" id="KW-1185">Reference proteome</keyword>
<sequence>MNDQKNQISIRLARLIISVVSLAYVVYRIINFQKWEDFFQHLSDNSSIFYLLLIIQFLMLALNMSFEGAKWKYLLTPIRIQNIKISLIQVLKGLQLGVITPARIGEPLARALMLPQGSRVKAFLLSAAGSILQNIVLGIGGIGGLVYLASTSDFNSTLLSALKEQIIFYVGIFIATMLIILVMLFKIISSQKSKHYFKKAAQHIVVLQQLTTKNIIIVTGFTILRYMVYTSQLWLMLWFFGISTHPSDFNLIFIYFATITFIPAIAMADIGIRGSVALFLFGMISVNYEAIMVSVFILWVINVGTPVILASFFKSQEKRSSLPINQT</sequence>
<dbReference type="EMBL" id="SLWK01000001">
    <property type="protein sequence ID" value="TCO10859.1"/>
    <property type="molecule type" value="Genomic_DNA"/>
</dbReference>
<reference evidence="2 3" key="1">
    <citation type="submission" date="2019-03" db="EMBL/GenBank/DDBJ databases">
        <title>Genomic Encyclopedia of Type Strains, Phase IV (KMG-IV): sequencing the most valuable type-strain genomes for metagenomic binning, comparative biology and taxonomic classification.</title>
        <authorList>
            <person name="Goeker M."/>
        </authorList>
    </citation>
    <scope>NUCLEOTIDE SEQUENCE [LARGE SCALE GENOMIC DNA]</scope>
    <source>
        <strain evidence="2 3">DSM 24179</strain>
    </source>
</reference>
<feature type="transmembrane region" description="Helical" evidence="1">
    <location>
        <begin position="215"/>
        <end position="240"/>
    </location>
</feature>
<keyword evidence="1" id="KW-0472">Membrane</keyword>
<comment type="caution">
    <text evidence="2">The sequence shown here is derived from an EMBL/GenBank/DDBJ whole genome shotgun (WGS) entry which is preliminary data.</text>
</comment>
<feature type="transmembrane region" description="Helical" evidence="1">
    <location>
        <begin position="12"/>
        <end position="30"/>
    </location>
</feature>
<dbReference type="AlphaFoldDB" id="A0A4R2GQ68"/>
<evidence type="ECO:0000313" key="2">
    <source>
        <dbReference type="EMBL" id="TCO10859.1"/>
    </source>
</evidence>
<feature type="transmembrane region" description="Helical" evidence="1">
    <location>
        <begin position="50"/>
        <end position="69"/>
    </location>
</feature>